<gene>
    <name evidence="3" type="ORF">CEY00_Acc02492</name>
</gene>
<dbReference type="OMA" id="WNLGYLA"/>
<dbReference type="GO" id="GO:0005524">
    <property type="term" value="F:ATP binding"/>
    <property type="evidence" value="ECO:0007669"/>
    <property type="project" value="InterPro"/>
</dbReference>
<evidence type="ECO:0000259" key="2">
    <source>
        <dbReference type="PROSITE" id="PS50011"/>
    </source>
</evidence>
<dbReference type="Gene3D" id="3.30.200.20">
    <property type="entry name" value="Phosphorylase Kinase, domain 1"/>
    <property type="match status" value="1"/>
</dbReference>
<reference evidence="3 4" key="1">
    <citation type="submission" date="2017-07" db="EMBL/GenBank/DDBJ databases">
        <title>An improved, manually edited Actinidia chinensis var. chinensis (kiwifruit) genome highlights the challenges associated with draft genomes and gene prediction in plants.</title>
        <authorList>
            <person name="Pilkington S."/>
            <person name="Crowhurst R."/>
            <person name="Hilario E."/>
            <person name="Nardozza S."/>
            <person name="Fraser L."/>
            <person name="Peng Y."/>
            <person name="Gunaseelan K."/>
            <person name="Simpson R."/>
            <person name="Tahir J."/>
            <person name="Deroles S."/>
            <person name="Templeton K."/>
            <person name="Luo Z."/>
            <person name="Davy M."/>
            <person name="Cheng C."/>
            <person name="Mcneilage M."/>
            <person name="Scaglione D."/>
            <person name="Liu Y."/>
            <person name="Zhang Q."/>
            <person name="Datson P."/>
            <person name="De Silva N."/>
            <person name="Gardiner S."/>
            <person name="Bassett H."/>
            <person name="Chagne D."/>
            <person name="Mccallum J."/>
            <person name="Dzierzon H."/>
            <person name="Deng C."/>
            <person name="Wang Y.-Y."/>
            <person name="Barron N."/>
            <person name="Manako K."/>
            <person name="Bowen J."/>
            <person name="Foster T."/>
            <person name="Erridge Z."/>
            <person name="Tiffin H."/>
            <person name="Waite C."/>
            <person name="Davies K."/>
            <person name="Grierson E."/>
            <person name="Laing W."/>
            <person name="Kirk R."/>
            <person name="Chen X."/>
            <person name="Wood M."/>
            <person name="Montefiori M."/>
            <person name="Brummell D."/>
            <person name="Schwinn K."/>
            <person name="Catanach A."/>
            <person name="Fullerton C."/>
            <person name="Li D."/>
            <person name="Meiyalaghan S."/>
            <person name="Nieuwenhuizen N."/>
            <person name="Read N."/>
            <person name="Prakash R."/>
            <person name="Hunter D."/>
            <person name="Zhang H."/>
            <person name="Mckenzie M."/>
            <person name="Knabel M."/>
            <person name="Harris A."/>
            <person name="Allan A."/>
            <person name="Chen A."/>
            <person name="Janssen B."/>
            <person name="Plunkett B."/>
            <person name="Dwamena C."/>
            <person name="Voogd C."/>
            <person name="Leif D."/>
            <person name="Lafferty D."/>
            <person name="Souleyre E."/>
            <person name="Varkonyi-Gasic E."/>
            <person name="Gambi F."/>
            <person name="Hanley J."/>
            <person name="Yao J.-L."/>
            <person name="Cheung J."/>
            <person name="David K."/>
            <person name="Warren B."/>
            <person name="Marsh K."/>
            <person name="Snowden K."/>
            <person name="Lin-Wang K."/>
            <person name="Brian L."/>
            <person name="Martinez-Sanchez M."/>
            <person name="Wang M."/>
            <person name="Ileperuma N."/>
            <person name="Macnee N."/>
            <person name="Campin R."/>
            <person name="Mcatee P."/>
            <person name="Drummond R."/>
            <person name="Espley R."/>
            <person name="Ireland H."/>
            <person name="Wu R."/>
            <person name="Atkinson R."/>
            <person name="Karunairetnam S."/>
            <person name="Bulley S."/>
            <person name="Chunkath S."/>
            <person name="Hanley Z."/>
            <person name="Storey R."/>
            <person name="Thrimawithana A."/>
            <person name="Thomson S."/>
            <person name="David C."/>
            <person name="Testolin R."/>
        </authorList>
    </citation>
    <scope>NUCLEOTIDE SEQUENCE [LARGE SCALE GENOMIC DNA]</scope>
    <source>
        <strain evidence="4">cv. Red5</strain>
        <tissue evidence="3">Young leaf</tissue>
    </source>
</reference>
<dbReference type="GO" id="GO:0004672">
    <property type="term" value="F:protein kinase activity"/>
    <property type="evidence" value="ECO:0007669"/>
    <property type="project" value="InterPro"/>
</dbReference>
<dbReference type="AlphaFoldDB" id="A0A2R6RZ36"/>
<dbReference type="Gramene" id="PSS35291">
    <property type="protein sequence ID" value="PSS35291"/>
    <property type="gene ID" value="CEY00_Acc02492"/>
</dbReference>
<dbReference type="Gene3D" id="1.10.510.10">
    <property type="entry name" value="Transferase(Phosphotransferase) domain 1"/>
    <property type="match status" value="1"/>
</dbReference>
<sequence>MWRFGIYVALGGVVFGAGIAILATFWVIQWRRKKEISGKMADLELQQLGLSIRTTSEKVSFDHGSRGALDGPIVVKSTPRKRLVETYTIEELRKATEDFSSSNLIEGSVFHGRLNGKNLAIKGTNTKTLAKVELGLFQDTTHHHPNIIRLIGTCSAEGNSDSFLVFEYAKNGSLKDWLHGGLAMKSHFIASCDCFLNWNQRLKICLDVAMALHYMHHIMIPSYVHGNIKSRNIFLDEEFVAKIGNFGLPNVAEDDTELSQSWSKGYLTPEYTPQGNLSPSIDIFAYGVVLLEVLSGKTPITEEKGEGRVWLSEKIKSIVQADNAEGLSEWMDSALGEDYSFDGAVTLANLARACVENDPSLRPSAGEIVEKLSKLVDALPEGEQFSICESSSKPLVRAPKN</sequence>
<dbReference type="Pfam" id="PF00069">
    <property type="entry name" value="Pkinase"/>
    <property type="match status" value="1"/>
</dbReference>
<reference evidence="4" key="2">
    <citation type="journal article" date="2018" name="BMC Genomics">
        <title>A manually annotated Actinidia chinensis var. chinensis (kiwifruit) genome highlights the challenges associated with draft genomes and gene prediction in plants.</title>
        <authorList>
            <person name="Pilkington S.M."/>
            <person name="Crowhurst R."/>
            <person name="Hilario E."/>
            <person name="Nardozza S."/>
            <person name="Fraser L."/>
            <person name="Peng Y."/>
            <person name="Gunaseelan K."/>
            <person name="Simpson R."/>
            <person name="Tahir J."/>
            <person name="Deroles S.C."/>
            <person name="Templeton K."/>
            <person name="Luo Z."/>
            <person name="Davy M."/>
            <person name="Cheng C."/>
            <person name="McNeilage M."/>
            <person name="Scaglione D."/>
            <person name="Liu Y."/>
            <person name="Zhang Q."/>
            <person name="Datson P."/>
            <person name="De Silva N."/>
            <person name="Gardiner S.E."/>
            <person name="Bassett H."/>
            <person name="Chagne D."/>
            <person name="McCallum J."/>
            <person name="Dzierzon H."/>
            <person name="Deng C."/>
            <person name="Wang Y.Y."/>
            <person name="Barron L."/>
            <person name="Manako K."/>
            <person name="Bowen J."/>
            <person name="Foster T.M."/>
            <person name="Erridge Z.A."/>
            <person name="Tiffin H."/>
            <person name="Waite C.N."/>
            <person name="Davies K.M."/>
            <person name="Grierson E.P."/>
            <person name="Laing W.A."/>
            <person name="Kirk R."/>
            <person name="Chen X."/>
            <person name="Wood M."/>
            <person name="Montefiori M."/>
            <person name="Brummell D.A."/>
            <person name="Schwinn K.E."/>
            <person name="Catanach A."/>
            <person name="Fullerton C."/>
            <person name="Li D."/>
            <person name="Meiyalaghan S."/>
            <person name="Nieuwenhuizen N."/>
            <person name="Read N."/>
            <person name="Prakash R."/>
            <person name="Hunter D."/>
            <person name="Zhang H."/>
            <person name="McKenzie M."/>
            <person name="Knabel M."/>
            <person name="Harris A."/>
            <person name="Allan A.C."/>
            <person name="Gleave A."/>
            <person name="Chen A."/>
            <person name="Janssen B.J."/>
            <person name="Plunkett B."/>
            <person name="Ampomah-Dwamena C."/>
            <person name="Voogd C."/>
            <person name="Leif D."/>
            <person name="Lafferty D."/>
            <person name="Souleyre E.J.F."/>
            <person name="Varkonyi-Gasic E."/>
            <person name="Gambi F."/>
            <person name="Hanley J."/>
            <person name="Yao J.L."/>
            <person name="Cheung J."/>
            <person name="David K.M."/>
            <person name="Warren B."/>
            <person name="Marsh K."/>
            <person name="Snowden K.C."/>
            <person name="Lin-Wang K."/>
            <person name="Brian L."/>
            <person name="Martinez-Sanchez M."/>
            <person name="Wang M."/>
            <person name="Ileperuma N."/>
            <person name="Macnee N."/>
            <person name="Campin R."/>
            <person name="McAtee P."/>
            <person name="Drummond R.S.M."/>
            <person name="Espley R.V."/>
            <person name="Ireland H.S."/>
            <person name="Wu R."/>
            <person name="Atkinson R.G."/>
            <person name="Karunairetnam S."/>
            <person name="Bulley S."/>
            <person name="Chunkath S."/>
            <person name="Hanley Z."/>
            <person name="Storey R."/>
            <person name="Thrimawithana A.H."/>
            <person name="Thomson S."/>
            <person name="David C."/>
            <person name="Testolin R."/>
            <person name="Huang H."/>
            <person name="Hellens R.P."/>
            <person name="Schaffer R.J."/>
        </authorList>
    </citation>
    <scope>NUCLEOTIDE SEQUENCE [LARGE SCALE GENOMIC DNA]</scope>
    <source>
        <strain evidence="4">cv. Red5</strain>
    </source>
</reference>
<dbReference type="OrthoDB" id="4062651at2759"/>
<keyword evidence="4" id="KW-1185">Reference proteome</keyword>
<dbReference type="InterPro" id="IPR052611">
    <property type="entry name" value="Plant_RLK_LysM"/>
</dbReference>
<feature type="transmembrane region" description="Helical" evidence="1">
    <location>
        <begin position="6"/>
        <end position="28"/>
    </location>
</feature>
<organism evidence="3 4">
    <name type="scientific">Actinidia chinensis var. chinensis</name>
    <name type="common">Chinese soft-hair kiwi</name>
    <dbReference type="NCBI Taxonomy" id="1590841"/>
    <lineage>
        <taxon>Eukaryota</taxon>
        <taxon>Viridiplantae</taxon>
        <taxon>Streptophyta</taxon>
        <taxon>Embryophyta</taxon>
        <taxon>Tracheophyta</taxon>
        <taxon>Spermatophyta</taxon>
        <taxon>Magnoliopsida</taxon>
        <taxon>eudicotyledons</taxon>
        <taxon>Gunneridae</taxon>
        <taxon>Pentapetalae</taxon>
        <taxon>asterids</taxon>
        <taxon>Ericales</taxon>
        <taxon>Actinidiaceae</taxon>
        <taxon>Actinidia</taxon>
    </lineage>
</organism>
<protein>
    <recommendedName>
        <fullName evidence="2">Protein kinase domain-containing protein</fullName>
    </recommendedName>
</protein>
<dbReference type="SUPFAM" id="SSF56112">
    <property type="entry name" value="Protein kinase-like (PK-like)"/>
    <property type="match status" value="1"/>
</dbReference>
<dbReference type="EMBL" id="NKQK01000002">
    <property type="protein sequence ID" value="PSS35291.1"/>
    <property type="molecule type" value="Genomic_DNA"/>
</dbReference>
<dbReference type="PANTHER" id="PTHR45927">
    <property type="entry name" value="LYSM-DOMAIN RECEPTOR-LIKE KINASE-RELATED"/>
    <property type="match status" value="1"/>
</dbReference>
<evidence type="ECO:0000313" key="3">
    <source>
        <dbReference type="EMBL" id="PSS35291.1"/>
    </source>
</evidence>
<dbReference type="InParanoid" id="A0A2R6RZ36"/>
<dbReference type="InterPro" id="IPR000719">
    <property type="entry name" value="Prot_kinase_dom"/>
</dbReference>
<keyword evidence="1" id="KW-0472">Membrane</keyword>
<dbReference type="Proteomes" id="UP000241394">
    <property type="component" value="Chromosome LG2"/>
</dbReference>
<name>A0A2R6RZ36_ACTCC</name>
<proteinExistence type="predicted"/>
<evidence type="ECO:0000313" key="4">
    <source>
        <dbReference type="Proteomes" id="UP000241394"/>
    </source>
</evidence>
<dbReference type="STRING" id="1590841.A0A2R6RZ36"/>
<evidence type="ECO:0000256" key="1">
    <source>
        <dbReference type="SAM" id="Phobius"/>
    </source>
</evidence>
<dbReference type="InterPro" id="IPR011009">
    <property type="entry name" value="Kinase-like_dom_sf"/>
</dbReference>
<dbReference type="PROSITE" id="PS50011">
    <property type="entry name" value="PROTEIN_KINASE_DOM"/>
    <property type="match status" value="1"/>
</dbReference>
<accession>A0A2R6RZ36</accession>
<keyword evidence="1" id="KW-0812">Transmembrane</keyword>
<comment type="caution">
    <text evidence="3">The sequence shown here is derived from an EMBL/GenBank/DDBJ whole genome shotgun (WGS) entry which is preliminary data.</text>
</comment>
<feature type="domain" description="Protein kinase" evidence="2">
    <location>
        <begin position="4"/>
        <end position="376"/>
    </location>
</feature>
<dbReference type="PANTHER" id="PTHR45927:SF13">
    <property type="entry name" value="PROTEIN LYK2"/>
    <property type="match status" value="1"/>
</dbReference>
<dbReference type="FunCoup" id="A0A2R6RZ36">
    <property type="interactions" value="101"/>
</dbReference>
<keyword evidence="1" id="KW-1133">Transmembrane helix</keyword>